<evidence type="ECO:0000259" key="6">
    <source>
        <dbReference type="Pfam" id="PF07637"/>
    </source>
</evidence>
<evidence type="ECO:0000256" key="2">
    <source>
        <dbReference type="SAM" id="SignalP"/>
    </source>
</evidence>
<name>A0A150RY75_SORCE</name>
<evidence type="ECO:0008006" key="9">
    <source>
        <dbReference type="Google" id="ProtNLM"/>
    </source>
</evidence>
<dbReference type="PROSITE" id="PS51257">
    <property type="entry name" value="PROKAR_LIPOPROTEIN"/>
    <property type="match status" value="1"/>
</dbReference>
<evidence type="ECO:0000259" key="4">
    <source>
        <dbReference type="Pfam" id="PF07627"/>
    </source>
</evidence>
<dbReference type="Pfam" id="PF07631">
    <property type="entry name" value="PSD4"/>
    <property type="match status" value="1"/>
</dbReference>
<dbReference type="EMBL" id="JEMB01001772">
    <property type="protein sequence ID" value="KYF85182.1"/>
    <property type="molecule type" value="Genomic_DNA"/>
</dbReference>
<evidence type="ECO:0000259" key="3">
    <source>
        <dbReference type="Pfam" id="PF07624"/>
    </source>
</evidence>
<dbReference type="Proteomes" id="UP000075635">
    <property type="component" value="Unassembled WGS sequence"/>
</dbReference>
<dbReference type="InterPro" id="IPR013039">
    <property type="entry name" value="DUF1588"/>
</dbReference>
<feature type="signal peptide" evidence="2">
    <location>
        <begin position="1"/>
        <end position="23"/>
    </location>
</feature>
<dbReference type="Pfam" id="PF07624">
    <property type="entry name" value="PSD2"/>
    <property type="match status" value="1"/>
</dbReference>
<dbReference type="InterPro" id="IPR013042">
    <property type="entry name" value="DUF1592"/>
</dbReference>
<evidence type="ECO:0000259" key="5">
    <source>
        <dbReference type="Pfam" id="PF07631"/>
    </source>
</evidence>
<comment type="caution">
    <text evidence="7">The sequence shown here is derived from an EMBL/GenBank/DDBJ whole genome shotgun (WGS) entry which is preliminary data.</text>
</comment>
<dbReference type="InterPro" id="IPR011478">
    <property type="entry name" value="DUF1585"/>
</dbReference>
<feature type="domain" description="DUF1588" evidence="4">
    <location>
        <begin position="372"/>
        <end position="468"/>
    </location>
</feature>
<protein>
    <recommendedName>
        <fullName evidence="9">DUF1592 domain-containing protein</fullName>
    </recommendedName>
</protein>
<feature type="domain" description="DUF1595" evidence="6">
    <location>
        <begin position="148"/>
        <end position="207"/>
    </location>
</feature>
<proteinExistence type="predicted"/>
<accession>A0A150RY75</accession>
<dbReference type="Pfam" id="PF07637">
    <property type="entry name" value="PSD5"/>
    <property type="match status" value="1"/>
</dbReference>
<gene>
    <name evidence="7" type="ORF">BE17_22300</name>
</gene>
<keyword evidence="2" id="KW-0732">Signal</keyword>
<feature type="domain" description="DUF1585" evidence="3">
    <location>
        <begin position="492"/>
        <end position="561"/>
    </location>
</feature>
<sequence>MRTLRHLSYIGTTIFLTSTPFFAGCTGTIADGDDPGGETSGGGTAGGDSGGIDNGPPDVCIPGIPMTTQLPRLLNRQYDNTVRDLLGVTGVGADNKPPSEMLVDDSDGPMDATAWQFYQDAAAEIAKAVMAGPNKSKFISCDPAASGCLEQTIKTFGRKAFRRPLTEAEVARFMKLGQTTPPGTPEEVAETTLLAFLVSPSFLMLPELTTTQDQSGKGIQLSSHEVATRLSYLLWGSVPDDALNAAADGNELQTKEQILAQAQRMIAVREKTGPLVTAFHRNWAQMDNGNAHWWKMDHDTETYPLYSDDAKNSWKAELDAFFEDVAFENGSFQDLLLSNVAFVNKHNAAIYGLDPSAYGSELTKVELDASQRPGFLTRAGFLSSYAGYDSTSPILRGAFISVYLLGVNPGPPIPGATMMTVEGDFATQRAKVEALTKPAACAGCHAIINPPGFVMEGFDGVGQLQTTDPLGGAIDASVTTNTIDFGDGNVKEISSPAQLMQEIAQVQKAKQLYAQAWISYAFGRAPNGKDKCVVDMLDTKLSQSGYSILNLLADLTQADSFRVRVRETP</sequence>
<reference evidence="7 8" key="1">
    <citation type="submission" date="2014-02" db="EMBL/GenBank/DDBJ databases">
        <title>The small core and large imbalanced accessory genome model reveals a collaborative survival strategy of Sorangium cellulosum strains in nature.</title>
        <authorList>
            <person name="Han K."/>
            <person name="Peng R."/>
            <person name="Blom J."/>
            <person name="Li Y.-Z."/>
        </authorList>
    </citation>
    <scope>NUCLEOTIDE SEQUENCE [LARGE SCALE GENOMIC DNA]</scope>
    <source>
        <strain evidence="7 8">So0011-07</strain>
    </source>
</reference>
<evidence type="ECO:0000313" key="7">
    <source>
        <dbReference type="EMBL" id="KYF85182.1"/>
    </source>
</evidence>
<feature type="compositionally biased region" description="Gly residues" evidence="1">
    <location>
        <begin position="38"/>
        <end position="53"/>
    </location>
</feature>
<dbReference type="InterPro" id="IPR013043">
    <property type="entry name" value="DUF1595"/>
</dbReference>
<feature type="chain" id="PRO_5007568313" description="DUF1592 domain-containing protein" evidence="2">
    <location>
        <begin position="24"/>
        <end position="569"/>
    </location>
</feature>
<feature type="region of interest" description="Disordered" evidence="1">
    <location>
        <begin position="32"/>
        <end position="56"/>
    </location>
</feature>
<dbReference type="Pfam" id="PF07627">
    <property type="entry name" value="PSCyt3"/>
    <property type="match status" value="1"/>
</dbReference>
<dbReference type="AlphaFoldDB" id="A0A150RY75"/>
<organism evidence="7 8">
    <name type="scientific">Sorangium cellulosum</name>
    <name type="common">Polyangium cellulosum</name>
    <dbReference type="NCBI Taxonomy" id="56"/>
    <lineage>
        <taxon>Bacteria</taxon>
        <taxon>Pseudomonadati</taxon>
        <taxon>Myxococcota</taxon>
        <taxon>Polyangia</taxon>
        <taxon>Polyangiales</taxon>
        <taxon>Polyangiaceae</taxon>
        <taxon>Sorangium</taxon>
    </lineage>
</organism>
<evidence type="ECO:0000313" key="8">
    <source>
        <dbReference type="Proteomes" id="UP000075635"/>
    </source>
</evidence>
<feature type="domain" description="DUF1592" evidence="5">
    <location>
        <begin position="221"/>
        <end position="353"/>
    </location>
</feature>
<evidence type="ECO:0000256" key="1">
    <source>
        <dbReference type="SAM" id="MobiDB-lite"/>
    </source>
</evidence>